<gene>
    <name evidence="1" type="ORF">KME28_12495</name>
</gene>
<sequence>MISDTAYSQTNSRVYLRITAPKGTYFKREINWYKQAPDIYLDSERCYVGRSQEFLVSSIRPPTGMQPIRENDFNSKFFGNIEYPSAYWEVTFQTPITCGGQENADTGPWYIYRRHVERVRR</sequence>
<dbReference type="EMBL" id="JAHHHW010000086">
    <property type="protein sequence ID" value="MBW4432520.1"/>
    <property type="molecule type" value="Genomic_DNA"/>
</dbReference>
<name>A0A9E3H7T1_9NOST</name>
<proteinExistence type="predicted"/>
<accession>A0A9E3H7T1</accession>
<evidence type="ECO:0000313" key="2">
    <source>
        <dbReference type="Proteomes" id="UP000813215"/>
    </source>
</evidence>
<protein>
    <submittedName>
        <fullName evidence="1">Uncharacterized protein</fullName>
    </submittedName>
</protein>
<reference evidence="1" key="1">
    <citation type="submission" date="2021-05" db="EMBL/GenBank/DDBJ databases">
        <authorList>
            <person name="Pietrasiak N."/>
            <person name="Ward R."/>
            <person name="Stajich J.E."/>
            <person name="Kurbessoian T."/>
        </authorList>
    </citation>
    <scope>NUCLEOTIDE SEQUENCE</scope>
    <source>
        <strain evidence="1">HA4357-MV3</strain>
    </source>
</reference>
<comment type="caution">
    <text evidence="1">The sequence shown here is derived from an EMBL/GenBank/DDBJ whole genome shotgun (WGS) entry which is preliminary data.</text>
</comment>
<dbReference type="AlphaFoldDB" id="A0A9E3H7T1"/>
<organism evidence="1 2">
    <name type="scientific">Pelatocladus maniniholoensis HA4357-MV3</name>
    <dbReference type="NCBI Taxonomy" id="1117104"/>
    <lineage>
        <taxon>Bacteria</taxon>
        <taxon>Bacillati</taxon>
        <taxon>Cyanobacteriota</taxon>
        <taxon>Cyanophyceae</taxon>
        <taxon>Nostocales</taxon>
        <taxon>Nostocaceae</taxon>
        <taxon>Pelatocladus</taxon>
    </lineage>
</organism>
<reference evidence="1" key="2">
    <citation type="journal article" date="2022" name="Microbiol. Resour. Announc.">
        <title>Metagenome Sequencing to Explore Phylogenomics of Terrestrial Cyanobacteria.</title>
        <authorList>
            <person name="Ward R.D."/>
            <person name="Stajich J.E."/>
            <person name="Johansen J.R."/>
            <person name="Huntemann M."/>
            <person name="Clum A."/>
            <person name="Foster B."/>
            <person name="Foster B."/>
            <person name="Roux S."/>
            <person name="Palaniappan K."/>
            <person name="Varghese N."/>
            <person name="Mukherjee S."/>
            <person name="Reddy T.B.K."/>
            <person name="Daum C."/>
            <person name="Copeland A."/>
            <person name="Chen I.A."/>
            <person name="Ivanova N.N."/>
            <person name="Kyrpides N.C."/>
            <person name="Shapiro N."/>
            <person name="Eloe-Fadrosh E.A."/>
            <person name="Pietrasiak N."/>
        </authorList>
    </citation>
    <scope>NUCLEOTIDE SEQUENCE</scope>
    <source>
        <strain evidence="1">HA4357-MV3</strain>
    </source>
</reference>
<dbReference type="Proteomes" id="UP000813215">
    <property type="component" value="Unassembled WGS sequence"/>
</dbReference>
<evidence type="ECO:0000313" key="1">
    <source>
        <dbReference type="EMBL" id="MBW4432520.1"/>
    </source>
</evidence>